<evidence type="ECO:0000256" key="4">
    <source>
        <dbReference type="ARBA" id="ARBA00023180"/>
    </source>
</evidence>
<dbReference type="AlphaFoldDB" id="F8AUR5"/>
<evidence type="ECO:0000259" key="6">
    <source>
        <dbReference type="Pfam" id="PF00884"/>
    </source>
</evidence>
<dbReference type="KEGG" id="fsy:FsymDg_0579"/>
<feature type="modified residue" description="3-oxoalanine (Cys)" evidence="5">
    <location>
        <position position="114"/>
    </location>
</feature>
<dbReference type="EC" id="3.1.6.14" evidence="7"/>
<evidence type="ECO:0000313" key="7">
    <source>
        <dbReference type="EMBL" id="AEH08109.1"/>
    </source>
</evidence>
<comment type="PTM">
    <text evidence="5">The conversion to 3-oxoalanine (also known as C-formylglycine, FGly), of a serine or cysteine residue in prokaryotes and of a cysteine residue in eukaryotes, is critical for catalytic activity.</text>
</comment>
<gene>
    <name evidence="7" type="ordered locus">FsymDg_0579</name>
</gene>
<evidence type="ECO:0000256" key="5">
    <source>
        <dbReference type="PIRSR" id="PIRSR036666-50"/>
    </source>
</evidence>
<dbReference type="GO" id="GO:0008449">
    <property type="term" value="F:N-acetylglucosamine-6-sulfatase activity"/>
    <property type="evidence" value="ECO:0007669"/>
    <property type="project" value="UniProtKB-EC"/>
</dbReference>
<dbReference type="PANTHER" id="PTHR43108:SF8">
    <property type="entry name" value="SD21168P"/>
    <property type="match status" value="1"/>
</dbReference>
<evidence type="ECO:0000256" key="2">
    <source>
        <dbReference type="ARBA" id="ARBA00022729"/>
    </source>
</evidence>
<dbReference type="PANTHER" id="PTHR43108">
    <property type="entry name" value="N-ACETYLGLUCOSAMINE-6-SULFATASE FAMILY MEMBER"/>
    <property type="match status" value="1"/>
</dbReference>
<dbReference type="InterPro" id="IPR000917">
    <property type="entry name" value="Sulfatase_N"/>
</dbReference>
<proteinExistence type="inferred from homology"/>
<dbReference type="PROSITE" id="PS00523">
    <property type="entry name" value="SULFATASE_1"/>
    <property type="match status" value="1"/>
</dbReference>
<feature type="domain" description="Sulfatase N-terminal" evidence="6">
    <location>
        <begin position="69"/>
        <end position="406"/>
    </location>
</feature>
<dbReference type="SUPFAM" id="SSF53649">
    <property type="entry name" value="Alkaline phosphatase-like"/>
    <property type="match status" value="1"/>
</dbReference>
<dbReference type="EMBL" id="CP002801">
    <property type="protein sequence ID" value="AEH08109.1"/>
    <property type="molecule type" value="Genomic_DNA"/>
</dbReference>
<accession>F8AUR5</accession>
<dbReference type="CDD" id="cd16147">
    <property type="entry name" value="G6S"/>
    <property type="match status" value="1"/>
</dbReference>
<sequence precursor="true">MSAVHRHLRNQRLRNQRLRTRTCSGAAALLGIAALATGIMSSVAPSAPGPAGSSPAVAPVSATAPADRPNFVFILADDLDQTTSPYWAAMPYTASLIRDRGMTFTNGFAPTPICCPARGTILTGKYGHNTGVLTNSGDVGGWATFAANGNEEKTFARHLHDAGYDTALVGKYMNGIEADPTHVPPGWSEWYGSADNFFYTGYNYALNENGAIVDYGGPENPANYSTDVVAAKSTDFIRRAAAGDEPFFLYAASTAPHLPLPPAPRHADNPFADDAAPRTPNFNEPDVSDKPWWLQQSARERSAQVAVVNNQDYQNRMGSLYALDEMVRDIVETLRSVGELDDTYLVFTSDNGYNLGAHRLINKQAPYDESMRVPLVVAGPGIAPGTDNHMVAHIDLAPTFLELAGVGIPADVDGRSLVPLLHGTRPASWRTDLLGQYAGPGVDGQDGIAAEAVAHAAAVYLDIPPWSGLRTERYLYVRWYDLDRSPQIHERELYDLSADSYQLTNLLATPAGRAENAALVADLDTRLNELAACSGATCRS</sequence>
<dbReference type="eggNOG" id="COG3119">
    <property type="taxonomic scope" value="Bacteria"/>
</dbReference>
<dbReference type="InterPro" id="IPR017850">
    <property type="entry name" value="Alkaline_phosphatase_core_sf"/>
</dbReference>
<keyword evidence="2" id="KW-0732">Signal</keyword>
<dbReference type="Proteomes" id="UP000001549">
    <property type="component" value="Chromosome"/>
</dbReference>
<dbReference type="InterPro" id="IPR024607">
    <property type="entry name" value="Sulfatase_CS"/>
</dbReference>
<dbReference type="InterPro" id="IPR012251">
    <property type="entry name" value="GlcNAc_6-SO4ase"/>
</dbReference>
<dbReference type="Gene3D" id="3.40.720.10">
    <property type="entry name" value="Alkaline Phosphatase, subunit A"/>
    <property type="match status" value="1"/>
</dbReference>
<name>F8AUR5_9ACTN</name>
<keyword evidence="8" id="KW-1185">Reference proteome</keyword>
<evidence type="ECO:0000256" key="1">
    <source>
        <dbReference type="ARBA" id="ARBA00008779"/>
    </source>
</evidence>
<organism evidence="7 8">
    <name type="scientific">Candidatus Protofrankia datiscae</name>
    <dbReference type="NCBI Taxonomy" id="2716812"/>
    <lineage>
        <taxon>Bacteria</taxon>
        <taxon>Bacillati</taxon>
        <taxon>Actinomycetota</taxon>
        <taxon>Actinomycetes</taxon>
        <taxon>Frankiales</taxon>
        <taxon>Frankiaceae</taxon>
        <taxon>Protofrankia</taxon>
    </lineage>
</organism>
<evidence type="ECO:0000313" key="8">
    <source>
        <dbReference type="Proteomes" id="UP000001549"/>
    </source>
</evidence>
<comment type="similarity">
    <text evidence="1">Belongs to the sulfatase family.</text>
</comment>
<dbReference type="RefSeq" id="WP_013872094.1">
    <property type="nucleotide sequence ID" value="NZ_CAAAFP010000044.1"/>
</dbReference>
<keyword evidence="4" id="KW-0325">Glycoprotein</keyword>
<keyword evidence="3 7" id="KW-0378">Hydrolase</keyword>
<dbReference type="GO" id="GO:0030203">
    <property type="term" value="P:glycosaminoglycan metabolic process"/>
    <property type="evidence" value="ECO:0007669"/>
    <property type="project" value="InterPro"/>
</dbReference>
<protein>
    <submittedName>
        <fullName evidence="7">N-acetylglucosamine-6-sulfatase</fullName>
        <ecNumber evidence="7">3.1.6.14</ecNumber>
    </submittedName>
</protein>
<dbReference type="HOGENOM" id="CLU_006332_4_1_11"/>
<reference evidence="7 8" key="1">
    <citation type="submission" date="2011-05" db="EMBL/GenBank/DDBJ databases">
        <title>Complete sequence of chromosome of Frankia symbiont of Datisca glomerata.</title>
        <authorList>
            <consortium name="US DOE Joint Genome Institute"/>
            <person name="Lucas S."/>
            <person name="Han J."/>
            <person name="Lapidus A."/>
            <person name="Cheng J.-F."/>
            <person name="Goodwin L."/>
            <person name="Pitluck S."/>
            <person name="Peters L."/>
            <person name="Mikhailova N."/>
            <person name="Chertkov O."/>
            <person name="Teshima H."/>
            <person name="Han C."/>
            <person name="Tapia R."/>
            <person name="Land M."/>
            <person name="Hauser L."/>
            <person name="Kyrpides N."/>
            <person name="Ivanova N."/>
            <person name="Pagani I."/>
            <person name="Berry A."/>
            <person name="Pawlowski K."/>
            <person name="Persson T."/>
            <person name="Vanden Heuvel B."/>
            <person name="Benson D."/>
            <person name="Woyke T."/>
        </authorList>
    </citation>
    <scope>NUCLEOTIDE SEQUENCE [LARGE SCALE GENOMIC DNA]</scope>
    <source>
        <strain evidence="8">4085684</strain>
    </source>
</reference>
<dbReference type="Pfam" id="PF00884">
    <property type="entry name" value="Sulfatase"/>
    <property type="match status" value="1"/>
</dbReference>
<dbReference type="STRING" id="656024.FsymDg_0579"/>
<dbReference type="PIRSF" id="PIRSF036666">
    <property type="entry name" value="G6S"/>
    <property type="match status" value="1"/>
</dbReference>
<evidence type="ECO:0000256" key="3">
    <source>
        <dbReference type="ARBA" id="ARBA00022801"/>
    </source>
</evidence>